<evidence type="ECO:0000313" key="1">
    <source>
        <dbReference type="EMBL" id="KUN18199.1"/>
    </source>
</evidence>
<protein>
    <submittedName>
        <fullName evidence="1">Uncharacterized protein</fullName>
    </submittedName>
</protein>
<dbReference type="EMBL" id="LMWP01000045">
    <property type="protein sequence ID" value="KUN18199.1"/>
    <property type="molecule type" value="Genomic_DNA"/>
</dbReference>
<name>A0A101PV10_STRCK</name>
<comment type="caution">
    <text evidence="1">The sequence shown here is derived from an EMBL/GenBank/DDBJ whole genome shotgun (WGS) entry which is preliminary data.</text>
</comment>
<accession>A0A101PV10</accession>
<keyword evidence="2" id="KW-1185">Reference proteome</keyword>
<evidence type="ECO:0000313" key="2">
    <source>
        <dbReference type="Proteomes" id="UP000053398"/>
    </source>
</evidence>
<dbReference type="Proteomes" id="UP000053398">
    <property type="component" value="Unassembled WGS sequence"/>
</dbReference>
<sequence length="75" mass="8259">MWGQHWRTVNKVALRSGFAAAATLLAEPWSLVTGGDLRFPEVEGERGPQDEEVDGYLDQFRAFAAIDPVLGTARN</sequence>
<reference evidence="1 2" key="1">
    <citation type="submission" date="2015-10" db="EMBL/GenBank/DDBJ databases">
        <title>Draft genome sequence of Streptomyces corchorusii DSM 40340, type strain for the species Streptomyces corchorusii.</title>
        <authorList>
            <person name="Ruckert C."/>
            <person name="Winkler A."/>
            <person name="Kalinowski J."/>
            <person name="Kampfer P."/>
            <person name="Glaeser S."/>
        </authorList>
    </citation>
    <scope>NUCLEOTIDE SEQUENCE [LARGE SCALE GENOMIC DNA]</scope>
    <source>
        <strain evidence="1 2">DSM 40340</strain>
    </source>
</reference>
<organism evidence="1 2">
    <name type="scientific">Streptomyces corchorusii</name>
    <name type="common">Streptomyces chibaensis</name>
    <dbReference type="NCBI Taxonomy" id="1903"/>
    <lineage>
        <taxon>Bacteria</taxon>
        <taxon>Bacillati</taxon>
        <taxon>Actinomycetota</taxon>
        <taxon>Actinomycetes</taxon>
        <taxon>Kitasatosporales</taxon>
        <taxon>Streptomycetaceae</taxon>
        <taxon>Streptomyces</taxon>
    </lineage>
</organism>
<proteinExistence type="predicted"/>
<dbReference type="AlphaFoldDB" id="A0A101PV10"/>
<gene>
    <name evidence="1" type="ORF">AQJ11_35560</name>
</gene>